<dbReference type="AlphaFoldDB" id="A0AAV9LH28"/>
<name>A0AAV9LH28_9SOLN</name>
<proteinExistence type="predicted"/>
<dbReference type="Proteomes" id="UP001311915">
    <property type="component" value="Unassembled WGS sequence"/>
</dbReference>
<comment type="caution">
    <text evidence="1">The sequence shown here is derived from an EMBL/GenBank/DDBJ whole genome shotgun (WGS) entry which is preliminary data.</text>
</comment>
<organism evidence="1 2">
    <name type="scientific">Solanum pinnatisectum</name>
    <name type="common">tansyleaf nightshade</name>
    <dbReference type="NCBI Taxonomy" id="50273"/>
    <lineage>
        <taxon>Eukaryota</taxon>
        <taxon>Viridiplantae</taxon>
        <taxon>Streptophyta</taxon>
        <taxon>Embryophyta</taxon>
        <taxon>Tracheophyta</taxon>
        <taxon>Spermatophyta</taxon>
        <taxon>Magnoliopsida</taxon>
        <taxon>eudicotyledons</taxon>
        <taxon>Gunneridae</taxon>
        <taxon>Pentapetalae</taxon>
        <taxon>asterids</taxon>
        <taxon>lamiids</taxon>
        <taxon>Solanales</taxon>
        <taxon>Solanaceae</taxon>
        <taxon>Solanoideae</taxon>
        <taxon>Solaneae</taxon>
        <taxon>Solanum</taxon>
    </lineage>
</organism>
<reference evidence="1 2" key="1">
    <citation type="submission" date="2023-10" db="EMBL/GenBank/DDBJ databases">
        <title>Genome-Wide Identification Analysis in wild type Solanum Pinnatisectum Reveals Some Genes Defensing Phytophthora Infestans.</title>
        <authorList>
            <person name="Sun C."/>
        </authorList>
    </citation>
    <scope>NUCLEOTIDE SEQUENCE [LARGE SCALE GENOMIC DNA]</scope>
    <source>
        <strain evidence="1">LQN</strain>
        <tissue evidence="1">Leaf</tissue>
    </source>
</reference>
<evidence type="ECO:0000313" key="2">
    <source>
        <dbReference type="Proteomes" id="UP001311915"/>
    </source>
</evidence>
<sequence>MSKISQLVVEQSQLKHELDEMTLFVSKRDAEIALLNAQLVKAQTEGPGTEEVNELKMKNANLLPQNDDLQEKLIKAHDTANDRLTLVMKSLTH</sequence>
<gene>
    <name evidence="1" type="ORF">R3W88_026889</name>
</gene>
<protein>
    <submittedName>
        <fullName evidence="1">Uncharacterized protein</fullName>
    </submittedName>
</protein>
<keyword evidence="2" id="KW-1185">Reference proteome</keyword>
<dbReference type="EMBL" id="JAWPEI010000006">
    <property type="protein sequence ID" value="KAK4724110.1"/>
    <property type="molecule type" value="Genomic_DNA"/>
</dbReference>
<evidence type="ECO:0000313" key="1">
    <source>
        <dbReference type="EMBL" id="KAK4724110.1"/>
    </source>
</evidence>
<accession>A0AAV9LH28</accession>